<gene>
    <name evidence="1" type="ORF">A2161_13590</name>
</gene>
<proteinExistence type="predicted"/>
<evidence type="ECO:0008006" key="3">
    <source>
        <dbReference type="Google" id="ProtNLM"/>
    </source>
</evidence>
<organism evidence="1 2">
    <name type="scientific">Candidatus Schekmanbacteria bacterium RBG_13_48_7</name>
    <dbReference type="NCBI Taxonomy" id="1817878"/>
    <lineage>
        <taxon>Bacteria</taxon>
        <taxon>Candidatus Schekmaniibacteriota</taxon>
    </lineage>
</organism>
<dbReference type="EMBL" id="MGDD01000316">
    <property type="protein sequence ID" value="OGL42560.1"/>
    <property type="molecule type" value="Genomic_DNA"/>
</dbReference>
<dbReference type="Gene3D" id="2.60.40.10">
    <property type="entry name" value="Immunoglobulins"/>
    <property type="match status" value="2"/>
</dbReference>
<evidence type="ECO:0000313" key="2">
    <source>
        <dbReference type="Proteomes" id="UP000179266"/>
    </source>
</evidence>
<dbReference type="AlphaFoldDB" id="A0A1F7RMK2"/>
<evidence type="ECO:0000313" key="1">
    <source>
        <dbReference type="EMBL" id="OGL42560.1"/>
    </source>
</evidence>
<name>A0A1F7RMK2_9BACT</name>
<comment type="caution">
    <text evidence="1">The sequence shown here is derived from an EMBL/GenBank/DDBJ whole genome shotgun (WGS) entry which is preliminary data.</text>
</comment>
<sequence length="479" mass="54013">MTSFRNTILILMILIVIPVLFSFSRSDQMPDATPEIFAIYINDGSGIDISAVKMFLDDLDVTRWAIITPTRISYTPIKPLDVGIHWVKVVINDLEHDIAGEKDWSFMFSFSTSDSEIDIDPIISPTNKKRINITGTTIPEVSVELFVNGLHAGDAYSEYSGRFTFAGIRLEEGENRITAIARDPITDEISREFRADRSVILDSTPPMITGMTPENEDMVITPFSTIHIEYSDRDGTGVNYESIILLIDETAVIPQTRNESECVYQSAQPIEQGHHQIEFGISDMIGNQSDLITWQFHVISPDSVENPDVPLSDKIIESPFSTSGKDTVTRNNLKPDFLKNDPFGIITATPTPIIKPSPQHYQYEPPYIKYPDDGAVFKEPEISVSGVANLNIKIQLSINNQIVYQTLSDNKGNFIFMSVILNRGENELMCRVTDNKGGYSDFSTPVRVTYEPLFIKRNLPYQKREPKSLIIEKEKVRNQ</sequence>
<reference evidence="1 2" key="1">
    <citation type="journal article" date="2016" name="Nat. Commun.">
        <title>Thousands of microbial genomes shed light on interconnected biogeochemical processes in an aquifer system.</title>
        <authorList>
            <person name="Anantharaman K."/>
            <person name="Brown C.T."/>
            <person name="Hug L.A."/>
            <person name="Sharon I."/>
            <person name="Castelle C.J."/>
            <person name="Probst A.J."/>
            <person name="Thomas B.C."/>
            <person name="Singh A."/>
            <person name="Wilkins M.J."/>
            <person name="Karaoz U."/>
            <person name="Brodie E.L."/>
            <person name="Williams K.H."/>
            <person name="Hubbard S.S."/>
            <person name="Banfield J.F."/>
        </authorList>
    </citation>
    <scope>NUCLEOTIDE SEQUENCE [LARGE SCALE GENOMIC DNA]</scope>
</reference>
<accession>A0A1F7RMK2</accession>
<dbReference type="Proteomes" id="UP000179266">
    <property type="component" value="Unassembled WGS sequence"/>
</dbReference>
<dbReference type="InterPro" id="IPR013783">
    <property type="entry name" value="Ig-like_fold"/>
</dbReference>
<protein>
    <recommendedName>
        <fullName evidence="3">Bacterial Ig-like domain-containing protein</fullName>
    </recommendedName>
</protein>